<protein>
    <submittedName>
        <fullName evidence="2">Uncharacterized protein</fullName>
    </submittedName>
</protein>
<dbReference type="AlphaFoldDB" id="A0A7J9BHM3"/>
<feature type="signal peptide" evidence="1">
    <location>
        <begin position="1"/>
        <end position="20"/>
    </location>
</feature>
<dbReference type="EMBL" id="JABEZY010000003">
    <property type="protein sequence ID" value="MBA0735688.1"/>
    <property type="molecule type" value="Genomic_DNA"/>
</dbReference>
<reference evidence="2 3" key="1">
    <citation type="journal article" date="2019" name="Genome Biol. Evol.">
        <title>Insights into the evolution of the New World diploid cottons (Gossypium, subgenus Houzingenia) based on genome sequencing.</title>
        <authorList>
            <person name="Grover C.E."/>
            <person name="Arick M.A. 2nd"/>
            <person name="Thrash A."/>
            <person name="Conover J.L."/>
            <person name="Sanders W.S."/>
            <person name="Peterson D.G."/>
            <person name="Frelichowski J.E."/>
            <person name="Scheffler J.A."/>
            <person name="Scheffler B.E."/>
            <person name="Wendel J.F."/>
        </authorList>
    </citation>
    <scope>NUCLEOTIDE SEQUENCE [LARGE SCALE GENOMIC DNA]</scope>
    <source>
        <strain evidence="2">5</strain>
        <tissue evidence="2">Leaf</tissue>
    </source>
</reference>
<comment type="caution">
    <text evidence="2">The sequence shown here is derived from an EMBL/GenBank/DDBJ whole genome shotgun (WGS) entry which is preliminary data.</text>
</comment>
<evidence type="ECO:0000256" key="1">
    <source>
        <dbReference type="SAM" id="SignalP"/>
    </source>
</evidence>
<gene>
    <name evidence="2" type="ORF">Gogos_019512</name>
</gene>
<keyword evidence="3" id="KW-1185">Reference proteome</keyword>
<feature type="chain" id="PRO_5029519152" evidence="1">
    <location>
        <begin position="21"/>
        <end position="51"/>
    </location>
</feature>
<evidence type="ECO:0000313" key="3">
    <source>
        <dbReference type="Proteomes" id="UP000593579"/>
    </source>
</evidence>
<accession>A0A7J9BHM3</accession>
<feature type="non-terminal residue" evidence="2">
    <location>
        <position position="51"/>
    </location>
</feature>
<dbReference type="Proteomes" id="UP000593579">
    <property type="component" value="Unassembled WGS sequence"/>
</dbReference>
<name>A0A7J9BHM3_GOSGO</name>
<proteinExistence type="predicted"/>
<keyword evidence="1" id="KW-0732">Signal</keyword>
<organism evidence="2 3">
    <name type="scientific">Gossypium gossypioides</name>
    <name type="common">Mexican cotton</name>
    <name type="synonym">Selera gossypioides</name>
    <dbReference type="NCBI Taxonomy" id="34282"/>
    <lineage>
        <taxon>Eukaryota</taxon>
        <taxon>Viridiplantae</taxon>
        <taxon>Streptophyta</taxon>
        <taxon>Embryophyta</taxon>
        <taxon>Tracheophyta</taxon>
        <taxon>Spermatophyta</taxon>
        <taxon>Magnoliopsida</taxon>
        <taxon>eudicotyledons</taxon>
        <taxon>Gunneridae</taxon>
        <taxon>Pentapetalae</taxon>
        <taxon>rosids</taxon>
        <taxon>malvids</taxon>
        <taxon>Malvales</taxon>
        <taxon>Malvaceae</taxon>
        <taxon>Malvoideae</taxon>
        <taxon>Gossypium</taxon>
    </lineage>
</organism>
<evidence type="ECO:0000313" key="2">
    <source>
        <dbReference type="EMBL" id="MBA0735688.1"/>
    </source>
</evidence>
<sequence>MGVFAYQFFILRVMIQMAMSLQVSAGCQSIQYVYEVSFVCEFFFVPVQVLI</sequence>